<dbReference type="Proteomes" id="UP000244722">
    <property type="component" value="Unassembled WGS sequence"/>
</dbReference>
<name>A0A2T7A4I4_TUBBO</name>
<dbReference type="EMBL" id="NESQ01000024">
    <property type="protein sequence ID" value="PUU82652.1"/>
    <property type="molecule type" value="Genomic_DNA"/>
</dbReference>
<dbReference type="OrthoDB" id="2603at2759"/>
<evidence type="ECO:0000313" key="2">
    <source>
        <dbReference type="Proteomes" id="UP000244722"/>
    </source>
</evidence>
<reference evidence="1 2" key="1">
    <citation type="submission" date="2017-04" db="EMBL/GenBank/DDBJ databases">
        <title>Draft genome sequence of Tuber borchii Vittad., a whitish edible truffle.</title>
        <authorList>
            <consortium name="DOE Joint Genome Institute"/>
            <person name="Murat C."/>
            <person name="Kuo A."/>
            <person name="Barry K.W."/>
            <person name="Clum A."/>
            <person name="Dockter R.B."/>
            <person name="Fauchery L."/>
            <person name="Iotti M."/>
            <person name="Kohler A."/>
            <person name="Labutti K."/>
            <person name="Lindquist E.A."/>
            <person name="Lipzen A."/>
            <person name="Ohm R.A."/>
            <person name="Wang M."/>
            <person name="Grigoriev I.V."/>
            <person name="Zambonelli A."/>
            <person name="Martin F.M."/>
        </authorList>
    </citation>
    <scope>NUCLEOTIDE SEQUENCE [LARGE SCALE GENOMIC DNA]</scope>
    <source>
        <strain evidence="1 2">Tbo3840</strain>
    </source>
</reference>
<comment type="caution">
    <text evidence="1">The sequence shown here is derived from an EMBL/GenBank/DDBJ whole genome shotgun (WGS) entry which is preliminary data.</text>
</comment>
<accession>A0A2T7A4I4</accession>
<dbReference type="STRING" id="42251.A0A2T7A4I4"/>
<gene>
    <name evidence="1" type="ORF">B9Z19DRAFT_967016</name>
</gene>
<keyword evidence="2" id="KW-1185">Reference proteome</keyword>
<protein>
    <submittedName>
        <fullName evidence="1">Uncharacterized protein</fullName>
    </submittedName>
</protein>
<sequence>MARARGLGYSVAEVPISFIDHISGDSKVGGDEIVEYAKGCSTSGSGYSKQIINLPQPSPFFRNVGGRLLNGLPERLRRKEIYLRNIMRITPDLPHLSESDRHTHL</sequence>
<organism evidence="1 2">
    <name type="scientific">Tuber borchii</name>
    <name type="common">White truffle</name>
    <dbReference type="NCBI Taxonomy" id="42251"/>
    <lineage>
        <taxon>Eukaryota</taxon>
        <taxon>Fungi</taxon>
        <taxon>Dikarya</taxon>
        <taxon>Ascomycota</taxon>
        <taxon>Pezizomycotina</taxon>
        <taxon>Pezizomycetes</taxon>
        <taxon>Pezizales</taxon>
        <taxon>Tuberaceae</taxon>
        <taxon>Tuber</taxon>
    </lineage>
</organism>
<dbReference type="AlphaFoldDB" id="A0A2T7A4I4"/>
<evidence type="ECO:0000313" key="1">
    <source>
        <dbReference type="EMBL" id="PUU82652.1"/>
    </source>
</evidence>
<proteinExistence type="predicted"/>